<feature type="transmembrane region" description="Helical" evidence="1">
    <location>
        <begin position="6"/>
        <end position="24"/>
    </location>
</feature>
<dbReference type="AlphaFoldDB" id="A0A174I7K8"/>
<keyword evidence="1" id="KW-0812">Transmembrane</keyword>
<dbReference type="EMBL" id="CZAP01000001">
    <property type="protein sequence ID" value="CUO81200.1"/>
    <property type="molecule type" value="Genomic_DNA"/>
</dbReference>
<dbReference type="Pfam" id="PF14055">
    <property type="entry name" value="NVEALA"/>
    <property type="match status" value="1"/>
</dbReference>
<evidence type="ECO:0000256" key="1">
    <source>
        <dbReference type="SAM" id="Phobius"/>
    </source>
</evidence>
<dbReference type="InterPro" id="IPR025905">
    <property type="entry name" value="NVEALA"/>
</dbReference>
<dbReference type="RefSeq" id="WP_055298302.1">
    <property type="nucleotide sequence ID" value="NZ_CP134821.1"/>
</dbReference>
<evidence type="ECO:0008006" key="4">
    <source>
        <dbReference type="Google" id="ProtNLM"/>
    </source>
</evidence>
<accession>A0A174I7K8</accession>
<dbReference type="Proteomes" id="UP000095576">
    <property type="component" value="Unassembled WGS sequence"/>
</dbReference>
<proteinExistence type="predicted"/>
<protein>
    <recommendedName>
        <fullName evidence="4">NVEALA protein</fullName>
    </recommendedName>
</protein>
<organism evidence="2 3">
    <name type="scientific">Bacteroides thetaiotaomicron</name>
    <dbReference type="NCBI Taxonomy" id="818"/>
    <lineage>
        <taxon>Bacteria</taxon>
        <taxon>Pseudomonadati</taxon>
        <taxon>Bacteroidota</taxon>
        <taxon>Bacteroidia</taxon>
        <taxon>Bacteroidales</taxon>
        <taxon>Bacteroidaceae</taxon>
        <taxon>Bacteroides</taxon>
    </lineage>
</organism>
<keyword evidence="1" id="KW-1133">Transmembrane helix</keyword>
<name>A0A174I7K8_BACT4</name>
<evidence type="ECO:0000313" key="2">
    <source>
        <dbReference type="EMBL" id="CUO81200.1"/>
    </source>
</evidence>
<evidence type="ECO:0000313" key="3">
    <source>
        <dbReference type="Proteomes" id="UP000095576"/>
    </source>
</evidence>
<reference evidence="2 3" key="1">
    <citation type="submission" date="2015-09" db="EMBL/GenBank/DDBJ databases">
        <authorList>
            <consortium name="Pathogen Informatics"/>
        </authorList>
    </citation>
    <scope>NUCLEOTIDE SEQUENCE [LARGE SCALE GENOMIC DNA]</scope>
    <source>
        <strain evidence="2 3">2789STDY5834899</strain>
    </source>
</reference>
<keyword evidence="1" id="KW-0472">Membrane</keyword>
<sequence>MKKKNIGIIIVSAIAIISGYNVCISQSNQKISKLALANVEALANGEGGTSYDCCNTSECGGAFCGKFTPAGSSTSYSVFYK</sequence>
<gene>
    <name evidence="2" type="ORF">ERS852511_00171</name>
</gene>